<evidence type="ECO:0000256" key="1">
    <source>
        <dbReference type="SAM" id="MobiDB-lite"/>
    </source>
</evidence>
<evidence type="ECO:0000313" key="2">
    <source>
        <dbReference type="EMBL" id="GEL96778.1"/>
    </source>
</evidence>
<dbReference type="InterPro" id="IPR023296">
    <property type="entry name" value="Glyco_hydro_beta-prop_sf"/>
</dbReference>
<protein>
    <submittedName>
        <fullName evidence="2">Uncharacterized protein</fullName>
    </submittedName>
</protein>
<dbReference type="AlphaFoldDB" id="A0A511JFK6"/>
<proteinExistence type="predicted"/>
<name>A0A511JFK6_9CELL</name>
<dbReference type="EMBL" id="BJWH01000001">
    <property type="protein sequence ID" value="GEL96778.1"/>
    <property type="molecule type" value="Genomic_DNA"/>
</dbReference>
<keyword evidence="3" id="KW-1185">Reference proteome</keyword>
<dbReference type="Proteomes" id="UP000321049">
    <property type="component" value="Unassembled WGS sequence"/>
</dbReference>
<reference evidence="2 3" key="1">
    <citation type="submission" date="2019-07" db="EMBL/GenBank/DDBJ databases">
        <title>Whole genome shotgun sequence of Cellulomonas terrae NBRC 100819.</title>
        <authorList>
            <person name="Hosoyama A."/>
            <person name="Uohara A."/>
            <person name="Ohji S."/>
            <person name="Ichikawa N."/>
        </authorList>
    </citation>
    <scope>NUCLEOTIDE SEQUENCE [LARGE SCALE GENOMIC DNA]</scope>
    <source>
        <strain evidence="2 3">NBRC 100819</strain>
    </source>
</reference>
<gene>
    <name evidence="2" type="ORF">CTE05_03250</name>
</gene>
<dbReference type="SUPFAM" id="SSF75005">
    <property type="entry name" value="Arabinanase/levansucrase/invertase"/>
    <property type="match status" value="1"/>
</dbReference>
<feature type="region of interest" description="Disordered" evidence="1">
    <location>
        <begin position="1"/>
        <end position="22"/>
    </location>
</feature>
<accession>A0A511JFK6</accession>
<dbReference type="Gene3D" id="2.115.10.20">
    <property type="entry name" value="Glycosyl hydrolase domain, family 43"/>
    <property type="match status" value="1"/>
</dbReference>
<dbReference type="RefSeq" id="WP_246123187.1">
    <property type="nucleotide sequence ID" value="NZ_BJWH01000001.1"/>
</dbReference>
<comment type="caution">
    <text evidence="2">The sequence shown here is derived from an EMBL/GenBank/DDBJ whole genome shotgun (WGS) entry which is preliminary data.</text>
</comment>
<sequence>MLRSEPGETSYNAIDPGGITDADGTPWMAFGSFWGGIQLVELAWPSDARGTSPARTSTGPARR</sequence>
<organism evidence="2 3">
    <name type="scientific">Cellulomonas terrae</name>
    <dbReference type="NCBI Taxonomy" id="311234"/>
    <lineage>
        <taxon>Bacteria</taxon>
        <taxon>Bacillati</taxon>
        <taxon>Actinomycetota</taxon>
        <taxon>Actinomycetes</taxon>
        <taxon>Micrococcales</taxon>
        <taxon>Cellulomonadaceae</taxon>
        <taxon>Cellulomonas</taxon>
    </lineage>
</organism>
<evidence type="ECO:0000313" key="3">
    <source>
        <dbReference type="Proteomes" id="UP000321049"/>
    </source>
</evidence>